<dbReference type="InterPro" id="IPR036942">
    <property type="entry name" value="Beta-barrel_TonB_sf"/>
</dbReference>
<evidence type="ECO:0000256" key="3">
    <source>
        <dbReference type="ARBA" id="ARBA00022448"/>
    </source>
</evidence>
<evidence type="ECO:0000256" key="11">
    <source>
        <dbReference type="ARBA" id="ARBA00023136"/>
    </source>
</evidence>
<evidence type="ECO:0000256" key="6">
    <source>
        <dbReference type="ARBA" id="ARBA00022692"/>
    </source>
</evidence>
<reference evidence="19 20" key="1">
    <citation type="journal article" date="2024" name="Chem. Sci.">
        <title>Discovery of megapolipeptins by genome mining of a Burkholderiales bacteria collection.</title>
        <authorList>
            <person name="Paulo B.S."/>
            <person name="Recchia M.J.J."/>
            <person name="Lee S."/>
            <person name="Fergusson C.H."/>
            <person name="Romanowski S.B."/>
            <person name="Hernandez A."/>
            <person name="Krull N."/>
            <person name="Liu D.Y."/>
            <person name="Cavanagh H."/>
            <person name="Bos A."/>
            <person name="Gray C.A."/>
            <person name="Murphy B.T."/>
            <person name="Linington R.G."/>
            <person name="Eustaquio A.S."/>
        </authorList>
    </citation>
    <scope>NUCLEOTIDE SEQUENCE [LARGE SCALE GENOMIC DNA]</scope>
    <source>
        <strain evidence="19 20">RL21-008-BIB-B</strain>
    </source>
</reference>
<evidence type="ECO:0000256" key="16">
    <source>
        <dbReference type="SAM" id="SignalP"/>
    </source>
</evidence>
<protein>
    <submittedName>
        <fullName evidence="19">TonB-dependent receptor</fullName>
    </submittedName>
</protein>
<evidence type="ECO:0000256" key="4">
    <source>
        <dbReference type="ARBA" id="ARBA00022452"/>
    </source>
</evidence>
<dbReference type="PROSITE" id="PS52016">
    <property type="entry name" value="TONB_DEPENDENT_REC_3"/>
    <property type="match status" value="1"/>
</dbReference>
<keyword evidence="7 16" id="KW-0732">Signal</keyword>
<comment type="caution">
    <text evidence="19">The sequence shown here is derived from an EMBL/GenBank/DDBJ whole genome shotgun (WGS) entry which is preliminary data.</text>
</comment>
<dbReference type="CDD" id="cd01347">
    <property type="entry name" value="ligand_gated_channel"/>
    <property type="match status" value="1"/>
</dbReference>
<dbReference type="Proteomes" id="UP001629214">
    <property type="component" value="Unassembled WGS sequence"/>
</dbReference>
<dbReference type="SUPFAM" id="SSF56935">
    <property type="entry name" value="Porins"/>
    <property type="match status" value="1"/>
</dbReference>
<keyword evidence="13 14" id="KW-0998">Cell outer membrane</keyword>
<keyword evidence="12 19" id="KW-0675">Receptor</keyword>
<evidence type="ECO:0000256" key="9">
    <source>
        <dbReference type="ARBA" id="ARBA00023065"/>
    </source>
</evidence>
<dbReference type="Gene3D" id="2.170.130.10">
    <property type="entry name" value="TonB-dependent receptor, plug domain"/>
    <property type="match status" value="1"/>
</dbReference>
<dbReference type="RefSeq" id="WP_408167868.1">
    <property type="nucleotide sequence ID" value="NZ_JAQQFR010000006.1"/>
</dbReference>
<dbReference type="Pfam" id="PF07715">
    <property type="entry name" value="Plug"/>
    <property type="match status" value="1"/>
</dbReference>
<dbReference type="PANTHER" id="PTHR32552">
    <property type="entry name" value="FERRICHROME IRON RECEPTOR-RELATED"/>
    <property type="match status" value="1"/>
</dbReference>
<evidence type="ECO:0000256" key="5">
    <source>
        <dbReference type="ARBA" id="ARBA00022496"/>
    </source>
</evidence>
<evidence type="ECO:0000259" key="17">
    <source>
        <dbReference type="Pfam" id="PF00593"/>
    </source>
</evidence>
<evidence type="ECO:0000313" key="20">
    <source>
        <dbReference type="Proteomes" id="UP001629214"/>
    </source>
</evidence>
<evidence type="ECO:0000259" key="18">
    <source>
        <dbReference type="Pfam" id="PF07715"/>
    </source>
</evidence>
<evidence type="ECO:0000256" key="14">
    <source>
        <dbReference type="PROSITE-ProRule" id="PRU01360"/>
    </source>
</evidence>
<keyword evidence="20" id="KW-1185">Reference proteome</keyword>
<dbReference type="InterPro" id="IPR039426">
    <property type="entry name" value="TonB-dep_rcpt-like"/>
</dbReference>
<keyword evidence="9" id="KW-0406">Ion transport</keyword>
<comment type="subcellular location">
    <subcellularLocation>
        <location evidence="1 14">Cell outer membrane</location>
        <topology evidence="1 14">Multi-pass membrane protein</topology>
    </subcellularLocation>
</comment>
<name>A0ABW8Z775_9BURK</name>
<dbReference type="EMBL" id="JAQQFR010000006">
    <property type="protein sequence ID" value="MFL9878874.1"/>
    <property type="molecule type" value="Genomic_DNA"/>
</dbReference>
<dbReference type="InterPro" id="IPR000531">
    <property type="entry name" value="Beta-barrel_TonB"/>
</dbReference>
<gene>
    <name evidence="19" type="ORF">PQR63_10790</name>
</gene>
<feature type="domain" description="TonB-dependent receptor plug" evidence="18">
    <location>
        <begin position="58"/>
        <end position="164"/>
    </location>
</feature>
<dbReference type="Pfam" id="PF00593">
    <property type="entry name" value="TonB_dep_Rec_b-barrel"/>
    <property type="match status" value="1"/>
</dbReference>
<comment type="similarity">
    <text evidence="2 14 15">Belongs to the TonB-dependent receptor family.</text>
</comment>
<evidence type="ECO:0000256" key="7">
    <source>
        <dbReference type="ARBA" id="ARBA00022729"/>
    </source>
</evidence>
<dbReference type="InterPro" id="IPR012910">
    <property type="entry name" value="Plug_dom"/>
</dbReference>
<evidence type="ECO:0000256" key="13">
    <source>
        <dbReference type="ARBA" id="ARBA00023237"/>
    </source>
</evidence>
<dbReference type="InterPro" id="IPR037066">
    <property type="entry name" value="Plug_dom_sf"/>
</dbReference>
<evidence type="ECO:0000256" key="10">
    <source>
        <dbReference type="ARBA" id="ARBA00023077"/>
    </source>
</evidence>
<keyword evidence="5" id="KW-0410">Iron transport</keyword>
<keyword evidence="6 14" id="KW-0812">Transmembrane</keyword>
<keyword evidence="3 14" id="KW-0813">Transport</keyword>
<feature type="domain" description="TonB-dependent receptor-like beta-barrel" evidence="17">
    <location>
        <begin position="202"/>
        <end position="617"/>
    </location>
</feature>
<feature type="chain" id="PRO_5045145343" evidence="16">
    <location>
        <begin position="30"/>
        <end position="649"/>
    </location>
</feature>
<evidence type="ECO:0000256" key="2">
    <source>
        <dbReference type="ARBA" id="ARBA00009810"/>
    </source>
</evidence>
<proteinExistence type="inferred from homology"/>
<feature type="signal peptide" evidence="16">
    <location>
        <begin position="1"/>
        <end position="29"/>
    </location>
</feature>
<accession>A0ABW8Z775</accession>
<keyword evidence="8" id="KW-0408">Iron</keyword>
<dbReference type="PANTHER" id="PTHR32552:SF68">
    <property type="entry name" value="FERRICHROME OUTER MEMBRANE TRANSPORTER_PHAGE RECEPTOR"/>
    <property type="match status" value="1"/>
</dbReference>
<keyword evidence="11 14" id="KW-0472">Membrane</keyword>
<evidence type="ECO:0000256" key="15">
    <source>
        <dbReference type="RuleBase" id="RU003357"/>
    </source>
</evidence>
<keyword evidence="4 14" id="KW-1134">Transmembrane beta strand</keyword>
<evidence type="ECO:0000256" key="12">
    <source>
        <dbReference type="ARBA" id="ARBA00023170"/>
    </source>
</evidence>
<dbReference type="Gene3D" id="2.40.170.20">
    <property type="entry name" value="TonB-dependent receptor, beta-barrel domain"/>
    <property type="match status" value="1"/>
</dbReference>
<evidence type="ECO:0000256" key="8">
    <source>
        <dbReference type="ARBA" id="ARBA00023004"/>
    </source>
</evidence>
<organism evidence="19 20">
    <name type="scientific">Herbaspirillum rhizosphaerae</name>
    <dbReference type="NCBI Taxonomy" id="346179"/>
    <lineage>
        <taxon>Bacteria</taxon>
        <taxon>Pseudomonadati</taxon>
        <taxon>Pseudomonadota</taxon>
        <taxon>Betaproteobacteria</taxon>
        <taxon>Burkholderiales</taxon>
        <taxon>Oxalobacteraceae</taxon>
        <taxon>Herbaspirillum</taxon>
    </lineage>
</organism>
<sequence>MKHFALSWRVVAGPAIVASATLYVQSATAQTSTQSATGSNLEPVVVIASRFPNDPAFSPIGATVISADDIRNAGIDNVNEAIRKLGGVYGRQSLAGPGDHALDMRGFGSNGDQNMVILIDGVRLSENELSTALLSSVPIDSVERIEIIRGGSSVLYGDGATGGTIQIITKRPTTDAIHGTVIGEVGSYGLRSGRASVAKGWDGFALNAAYSKQRADNYRDNNNSDQENFSGTAQWFSNQGRFGLRIDLARANYGLPGSLSMAQFLANPRQTVNPKDYGSYDSDRITAFFERKLGTFDLAAELSHREKISRSSYGGAAVTEVHSRTTQFSPRVRHVAEGRLLKNEVVTGIDYSEWQIGNINGSSDASQAARAAYVRDELQIAGNTRIALGVRREVFDKKSVTGGYDKGQGVNAWDAQLSHAVAPSMRIFGKTGQSYRLPTADENGFTALATGQILKPQTSHDLEFGATLGEANNNATLKWFRHRLKDELFFDPTVGAFGANVNLDPTKRQGVELEASARLNQDFSLKANFQHVVATFTGGPNAGKEMVLVPKNTASARLNWNYGNQTVNVGVLWADSQRYGSDFSNTCNARMPSYTTFDARYAVRVSAWEFALTGSNLTGKDYFSQAFGCASGIYPDSGRAVKFTARYDF</sequence>
<evidence type="ECO:0000313" key="19">
    <source>
        <dbReference type="EMBL" id="MFL9878874.1"/>
    </source>
</evidence>
<evidence type="ECO:0000256" key="1">
    <source>
        <dbReference type="ARBA" id="ARBA00004571"/>
    </source>
</evidence>
<keyword evidence="10 15" id="KW-0798">TonB box</keyword>